<organism evidence="2 3">
    <name type="scientific">Bacillus amyloliquefaciens</name>
    <name type="common">Bacillus velezensis</name>
    <dbReference type="NCBI Taxonomy" id="1390"/>
    <lineage>
        <taxon>Bacteria</taxon>
        <taxon>Bacillati</taxon>
        <taxon>Bacillota</taxon>
        <taxon>Bacilli</taxon>
        <taxon>Bacillales</taxon>
        <taxon>Bacillaceae</taxon>
        <taxon>Bacillus</taxon>
        <taxon>Bacillus amyloliquefaciens group</taxon>
    </lineage>
</organism>
<proteinExistence type="predicted"/>
<dbReference type="AlphaFoldDB" id="A0AAP4DKG5"/>
<evidence type="ECO:0000313" key="2">
    <source>
        <dbReference type="EMBL" id="MDF4196452.1"/>
    </source>
</evidence>
<dbReference type="Pfam" id="PF02603">
    <property type="entry name" value="Hpr_kinase_N"/>
    <property type="match status" value="1"/>
</dbReference>
<evidence type="ECO:0000259" key="1">
    <source>
        <dbReference type="Pfam" id="PF02603"/>
    </source>
</evidence>
<keyword evidence="2" id="KW-0808">Transferase</keyword>
<dbReference type="InterPro" id="IPR028979">
    <property type="entry name" value="Ser_kin/Pase_Hpr-like_N_sf"/>
</dbReference>
<dbReference type="EMBL" id="JARKHX010000291">
    <property type="protein sequence ID" value="MDF4196452.1"/>
    <property type="molecule type" value="Genomic_DNA"/>
</dbReference>
<feature type="non-terminal residue" evidence="2">
    <location>
        <position position="71"/>
    </location>
</feature>
<protein>
    <submittedName>
        <fullName evidence="2">HPr kinase/phosphorylase</fullName>
    </submittedName>
</protein>
<reference evidence="2" key="1">
    <citation type="submission" date="2023-02" db="EMBL/GenBank/DDBJ databases">
        <title>Draft Whole-Genome Sequences of Bacillus Strains of Potential Probiotic for Poultry.</title>
        <authorList>
            <person name="Ma L.M."/>
            <person name="Lopez-Guerra N."/>
            <person name="Zhang G."/>
        </authorList>
    </citation>
    <scope>NUCLEOTIDE SEQUENCE</scope>
    <source>
        <strain evidence="2">OSU1013-24</strain>
    </source>
</reference>
<dbReference type="PANTHER" id="PTHR30305">
    <property type="entry name" value="PROTEIN YJDM-RELATED"/>
    <property type="match status" value="1"/>
</dbReference>
<dbReference type="Gene3D" id="3.40.1390.20">
    <property type="entry name" value="HprK N-terminal domain-like"/>
    <property type="match status" value="1"/>
</dbReference>
<feature type="domain" description="HPr(Ser) kinase/phosphorylase N-terminal" evidence="1">
    <location>
        <begin position="4"/>
        <end position="70"/>
    </location>
</feature>
<dbReference type="GO" id="GO:0006109">
    <property type="term" value="P:regulation of carbohydrate metabolic process"/>
    <property type="evidence" value="ECO:0007669"/>
    <property type="project" value="InterPro"/>
</dbReference>
<gene>
    <name evidence="2" type="ORF">PV946_22335</name>
</gene>
<accession>A0AAP4DKG5</accession>
<keyword evidence="2" id="KW-0418">Kinase</keyword>
<dbReference type="GO" id="GO:0000155">
    <property type="term" value="F:phosphorelay sensor kinase activity"/>
    <property type="evidence" value="ECO:0007669"/>
    <property type="project" value="InterPro"/>
</dbReference>
<comment type="caution">
    <text evidence="2">The sequence shown here is derived from an EMBL/GenBank/DDBJ whole genome shotgun (WGS) entry which is preliminary data.</text>
</comment>
<dbReference type="GO" id="GO:0005524">
    <property type="term" value="F:ATP binding"/>
    <property type="evidence" value="ECO:0007669"/>
    <property type="project" value="InterPro"/>
</dbReference>
<evidence type="ECO:0000313" key="3">
    <source>
        <dbReference type="Proteomes" id="UP001222377"/>
    </source>
</evidence>
<name>A0AAP4DKG5_BACAM</name>
<sequence>MNSVSVANLVEAINLTVYSGEEYLEEKQITTSDIYRPGLELTGYFEYYPEERIQLFGMTEVSYAHQLTKKD</sequence>
<dbReference type="SUPFAM" id="SSF75138">
    <property type="entry name" value="HprK N-terminal domain-like"/>
    <property type="match status" value="1"/>
</dbReference>
<dbReference type="InterPro" id="IPR011126">
    <property type="entry name" value="Hpr_kin/Pase_Hpr_N"/>
</dbReference>
<dbReference type="Proteomes" id="UP001222377">
    <property type="component" value="Unassembled WGS sequence"/>
</dbReference>
<dbReference type="PANTHER" id="PTHR30305:SF1">
    <property type="entry name" value="HPR KINASE_PHOSPHORYLASE"/>
    <property type="match status" value="1"/>
</dbReference>